<feature type="chain" id="PRO_5040192172" description="Membrane-associated protein" evidence="1">
    <location>
        <begin position="31"/>
        <end position="314"/>
    </location>
</feature>
<name>A0A9Q8WM95_9PEZI</name>
<evidence type="ECO:0000313" key="3">
    <source>
        <dbReference type="Proteomes" id="UP000830671"/>
    </source>
</evidence>
<keyword evidence="3" id="KW-1185">Reference proteome</keyword>
<dbReference type="Proteomes" id="UP000830671">
    <property type="component" value="Chromosome 7"/>
</dbReference>
<evidence type="ECO:0000256" key="1">
    <source>
        <dbReference type="SAM" id="SignalP"/>
    </source>
</evidence>
<feature type="signal peptide" evidence="1">
    <location>
        <begin position="1"/>
        <end position="30"/>
    </location>
</feature>
<protein>
    <recommendedName>
        <fullName evidence="4">Membrane-associated protein</fullName>
    </recommendedName>
</protein>
<dbReference type="RefSeq" id="XP_049150051.1">
    <property type="nucleotide sequence ID" value="XM_049292905.1"/>
</dbReference>
<dbReference type="GeneID" id="73347915"/>
<accession>A0A9Q8WM95</accession>
<reference evidence="2" key="1">
    <citation type="journal article" date="2021" name="Mol. Plant Microbe Interact.">
        <title>Complete Genome Sequence of the Plant-Pathogenic Fungus Colletotrichum lupini.</title>
        <authorList>
            <person name="Baroncelli R."/>
            <person name="Pensec F."/>
            <person name="Da Lio D."/>
            <person name="Boufleur T."/>
            <person name="Vicente I."/>
            <person name="Sarrocco S."/>
            <person name="Picot A."/>
            <person name="Baraldi E."/>
            <person name="Sukno S."/>
            <person name="Thon M."/>
            <person name="Le Floch G."/>
        </authorList>
    </citation>
    <scope>NUCLEOTIDE SEQUENCE</scope>
    <source>
        <strain evidence="2">IMI 504893</strain>
    </source>
</reference>
<dbReference type="KEGG" id="clup:CLUP02_13970"/>
<sequence>MHQQVPLSIKWTLVSWVVAVLLLDASTIFCRNPWCIANTSHSIASQRGAAQPRSVVWMQYTGPTGRGAGVRFPVTVSLAFQLGLHRRMFRGSRRAVMDDGQVVKSATATKQQRSGWAVASVDGNFLKNRGLESLIKRRRRQSTWEGQMHGDEATNERLRPRLQNQSWAAKYQPLCRIQILMNTRSLVLDFFASSSPDGFAHLSRTPPPSHASTWDLSSNPVCSRRTIDLGRTCNSHCLAATDTYTHAEGNTYTPCAFTSTPSYPTPWVRLDEKEEAVELTVCSGIVAAHNSRQQHNLTLPAISSYACTHYQCLA</sequence>
<proteinExistence type="predicted"/>
<evidence type="ECO:0008006" key="4">
    <source>
        <dbReference type="Google" id="ProtNLM"/>
    </source>
</evidence>
<dbReference type="EMBL" id="CP019479">
    <property type="protein sequence ID" value="UQC88446.1"/>
    <property type="molecule type" value="Genomic_DNA"/>
</dbReference>
<keyword evidence="1" id="KW-0732">Signal</keyword>
<evidence type="ECO:0000313" key="2">
    <source>
        <dbReference type="EMBL" id="UQC88446.1"/>
    </source>
</evidence>
<dbReference type="AlphaFoldDB" id="A0A9Q8WM95"/>
<organism evidence="2 3">
    <name type="scientific">Colletotrichum lupini</name>
    <dbReference type="NCBI Taxonomy" id="145971"/>
    <lineage>
        <taxon>Eukaryota</taxon>
        <taxon>Fungi</taxon>
        <taxon>Dikarya</taxon>
        <taxon>Ascomycota</taxon>
        <taxon>Pezizomycotina</taxon>
        <taxon>Sordariomycetes</taxon>
        <taxon>Hypocreomycetidae</taxon>
        <taxon>Glomerellales</taxon>
        <taxon>Glomerellaceae</taxon>
        <taxon>Colletotrichum</taxon>
        <taxon>Colletotrichum acutatum species complex</taxon>
    </lineage>
</organism>
<gene>
    <name evidence="2" type="ORF">CLUP02_13970</name>
</gene>